<feature type="region of interest" description="Disordered" evidence="1">
    <location>
        <begin position="181"/>
        <end position="396"/>
    </location>
</feature>
<sequence>MHEWLEGLQKSAVRTSAGVGQEDVQRAETEYGVPFPEELATLFRAFNGGEFQGDVTIFALQGPEGSPSVLEKTRLMVEGLPAAGLWRIGLKGAHRHLFTARKSALQEQAESPLPGWVEPLLGDDWVYGTWDTEARELRLYRSLQTMLEVLIPPAEKEVEEFGDRTYARALSAVQGALSGLSVEYEEGESPKAQAEEEEGEEEEADEGEEEEEAAADEGEEEEATADEEEEAAADEGEEEEEAAADEGDEEEAEEAVEEEAEPVGADESDEELQQPVVAAARRRMGKIRKEASQERSAPVTPLREVEPKAPSRPSARREATRPAKADTTAPARTSAAKKAAETKAPAIKAPAKKAAAKKAPASKAPAKKPAVKKAPAKKAAAKKAPAKKPAGGRGRR</sequence>
<comment type="caution">
    <text evidence="2">The sequence shown here is derived from an EMBL/GenBank/DDBJ whole genome shotgun (WGS) entry which is preliminary data.</text>
</comment>
<name>S9PDG2_CYSF2</name>
<reference evidence="2" key="1">
    <citation type="submission" date="2013-05" db="EMBL/GenBank/DDBJ databases">
        <title>Genome assembly of Cystobacter fuscus DSM 2262.</title>
        <authorList>
            <person name="Sharma G."/>
            <person name="Khatri I."/>
            <person name="Kaur C."/>
            <person name="Mayilraj S."/>
            <person name="Subramanian S."/>
        </authorList>
    </citation>
    <scope>NUCLEOTIDE SEQUENCE [LARGE SCALE GENOMIC DNA]</scope>
    <source>
        <strain evidence="2">DSM 2262</strain>
    </source>
</reference>
<dbReference type="EMBL" id="ANAH02000010">
    <property type="protein sequence ID" value="EPX61086.1"/>
    <property type="molecule type" value="Genomic_DNA"/>
</dbReference>
<dbReference type="RefSeq" id="WP_020918121.1">
    <property type="nucleotide sequence ID" value="NZ_ANAH02000010.1"/>
</dbReference>
<evidence type="ECO:0000313" key="3">
    <source>
        <dbReference type="Proteomes" id="UP000011682"/>
    </source>
</evidence>
<accession>S9PDG2</accession>
<dbReference type="SUPFAM" id="SSF160631">
    <property type="entry name" value="SMI1/KNR4-like"/>
    <property type="match status" value="1"/>
</dbReference>
<dbReference type="eggNOG" id="COG1754">
    <property type="taxonomic scope" value="Bacteria"/>
</dbReference>
<keyword evidence="3" id="KW-1185">Reference proteome</keyword>
<dbReference type="Gene3D" id="3.40.1580.10">
    <property type="entry name" value="SMI1/KNR4-like"/>
    <property type="match status" value="1"/>
</dbReference>
<evidence type="ECO:0008006" key="4">
    <source>
        <dbReference type="Google" id="ProtNLM"/>
    </source>
</evidence>
<feature type="compositionally biased region" description="Acidic residues" evidence="1">
    <location>
        <begin position="195"/>
        <end position="272"/>
    </location>
</feature>
<dbReference type="Proteomes" id="UP000011682">
    <property type="component" value="Unassembled WGS sequence"/>
</dbReference>
<protein>
    <recommendedName>
        <fullName evidence="4">PH domain-containing protein</fullName>
    </recommendedName>
</protein>
<evidence type="ECO:0000313" key="2">
    <source>
        <dbReference type="EMBL" id="EPX61086.1"/>
    </source>
</evidence>
<proteinExistence type="predicted"/>
<gene>
    <name evidence="2" type="ORF">D187_000869</name>
</gene>
<feature type="compositionally biased region" description="Basic and acidic residues" evidence="1">
    <location>
        <begin position="303"/>
        <end position="324"/>
    </location>
</feature>
<organism evidence="2 3">
    <name type="scientific">Cystobacter fuscus (strain ATCC 25194 / DSM 2262 / NBRC 100088 / M29)</name>
    <dbReference type="NCBI Taxonomy" id="1242864"/>
    <lineage>
        <taxon>Bacteria</taxon>
        <taxon>Pseudomonadati</taxon>
        <taxon>Myxococcota</taxon>
        <taxon>Myxococcia</taxon>
        <taxon>Myxococcales</taxon>
        <taxon>Cystobacterineae</taxon>
        <taxon>Archangiaceae</taxon>
        <taxon>Cystobacter</taxon>
    </lineage>
</organism>
<dbReference type="AlphaFoldDB" id="S9PDG2"/>
<feature type="compositionally biased region" description="Low complexity" evidence="1">
    <location>
        <begin position="329"/>
        <end position="349"/>
    </location>
</feature>
<dbReference type="OrthoDB" id="5519596at2"/>
<feature type="compositionally biased region" description="Basic residues" evidence="1">
    <location>
        <begin position="365"/>
        <end position="386"/>
    </location>
</feature>
<evidence type="ECO:0000256" key="1">
    <source>
        <dbReference type="SAM" id="MobiDB-lite"/>
    </source>
</evidence>
<dbReference type="InterPro" id="IPR037883">
    <property type="entry name" value="Knr4/Smi1-like_sf"/>
</dbReference>